<proteinExistence type="predicted"/>
<feature type="region of interest" description="Disordered" evidence="1">
    <location>
        <begin position="131"/>
        <end position="151"/>
    </location>
</feature>
<name>A0A7R9Y1R1_9VIRI</name>
<reference evidence="2" key="1">
    <citation type="submission" date="2021-01" db="EMBL/GenBank/DDBJ databases">
        <authorList>
            <person name="Corre E."/>
            <person name="Pelletier E."/>
            <person name="Niang G."/>
            <person name="Scheremetjew M."/>
            <person name="Finn R."/>
            <person name="Kale V."/>
            <person name="Holt S."/>
            <person name="Cochrane G."/>
            <person name="Meng A."/>
            <person name="Brown T."/>
            <person name="Cohen L."/>
        </authorList>
    </citation>
    <scope>NUCLEOTIDE SEQUENCE</scope>
    <source>
        <strain evidence="2">CCMP1413</strain>
    </source>
</reference>
<organism evidence="2">
    <name type="scientific">Prasinoderma coloniale</name>
    <dbReference type="NCBI Taxonomy" id="156133"/>
    <lineage>
        <taxon>Eukaryota</taxon>
        <taxon>Viridiplantae</taxon>
        <taxon>Prasinodermophyta</taxon>
        <taxon>Prasinodermophyceae</taxon>
        <taxon>Prasinodermales</taxon>
        <taxon>Prasinodermaceae</taxon>
        <taxon>Prasinoderma</taxon>
    </lineage>
</organism>
<sequence length="239" mass="25264">MVPPPPPSGGPPLEAEGDAVARRERDEIREERRREREKERRLDARAAEEGRGPKRSRIDRNEDRDISEAIALGQANIGGGGAVMYDQRLFNQDQGTVAGMGGNDESYNLYDKALFAGHEARTGLYRPKAGVAADDDVGRDGAQDPLSTARFRADKGFAGAEGGTGSAQRTGPVQFEREAPEADPFGLDQFLSEVKGGGKALDKIGTSGQMLAGSTGAGGGSGAFQGGGRDKVNFQRGEN</sequence>
<feature type="compositionally biased region" description="Basic and acidic residues" evidence="1">
    <location>
        <begin position="19"/>
        <end position="65"/>
    </location>
</feature>
<dbReference type="AlphaFoldDB" id="A0A7R9Y1R1"/>
<feature type="region of interest" description="Disordered" evidence="1">
    <location>
        <begin position="1"/>
        <end position="65"/>
    </location>
</feature>
<dbReference type="PANTHER" id="PTHR12096">
    <property type="entry name" value="NUCLEAR PROTEIN SKIP-RELATED"/>
    <property type="match status" value="1"/>
</dbReference>
<feature type="compositionally biased region" description="Basic and acidic residues" evidence="1">
    <location>
        <begin position="228"/>
        <end position="239"/>
    </location>
</feature>
<accession>A0A7R9Y1R1</accession>
<evidence type="ECO:0000313" key="2">
    <source>
        <dbReference type="EMBL" id="CAD8240118.1"/>
    </source>
</evidence>
<gene>
    <name evidence="2" type="ORF">PCOL08062_LOCUS6465</name>
</gene>
<dbReference type="InterPro" id="IPR017862">
    <property type="entry name" value="SKI-int_prot_SKIP"/>
</dbReference>
<dbReference type="GO" id="GO:0005681">
    <property type="term" value="C:spliceosomal complex"/>
    <property type="evidence" value="ECO:0007669"/>
    <property type="project" value="InterPro"/>
</dbReference>
<dbReference type="EMBL" id="HBDZ01008455">
    <property type="protein sequence ID" value="CAD8240118.1"/>
    <property type="molecule type" value="Transcribed_RNA"/>
</dbReference>
<protein>
    <submittedName>
        <fullName evidence="2">Uncharacterized protein</fullName>
    </submittedName>
</protein>
<feature type="compositionally biased region" description="Pro residues" evidence="1">
    <location>
        <begin position="1"/>
        <end position="10"/>
    </location>
</feature>
<evidence type="ECO:0000256" key="1">
    <source>
        <dbReference type="SAM" id="MobiDB-lite"/>
    </source>
</evidence>
<feature type="compositionally biased region" description="Gly residues" evidence="1">
    <location>
        <begin position="215"/>
        <end position="227"/>
    </location>
</feature>
<feature type="region of interest" description="Disordered" evidence="1">
    <location>
        <begin position="209"/>
        <end position="239"/>
    </location>
</feature>
<dbReference type="GO" id="GO:0000398">
    <property type="term" value="P:mRNA splicing, via spliceosome"/>
    <property type="evidence" value="ECO:0007669"/>
    <property type="project" value="InterPro"/>
</dbReference>